<reference evidence="7 8" key="1">
    <citation type="submission" date="2023-09" db="EMBL/GenBank/DDBJ databases">
        <title>Genomes of two closely related lineages of the louse Polyplax serrata with different host specificities.</title>
        <authorList>
            <person name="Martinu J."/>
            <person name="Tarabai H."/>
            <person name="Stefka J."/>
            <person name="Hypsa V."/>
        </authorList>
    </citation>
    <scope>NUCLEOTIDE SEQUENCE [LARGE SCALE GENOMIC DNA]</scope>
    <source>
        <strain evidence="7">98ZLc_SE</strain>
    </source>
</reference>
<protein>
    <recommendedName>
        <fullName evidence="9">Galactokinase</fullName>
    </recommendedName>
</protein>
<dbReference type="PANTHER" id="PTHR10457">
    <property type="entry name" value="MEVALONATE KINASE/GALACTOKINASE"/>
    <property type="match status" value="1"/>
</dbReference>
<feature type="domain" description="Galactokinase N-terminal" evidence="6">
    <location>
        <begin position="36"/>
        <end position="83"/>
    </location>
</feature>
<dbReference type="PRINTS" id="PR00473">
    <property type="entry name" value="GALCTOKINASE"/>
</dbReference>
<sequence length="991" mass="110919">MTNFNFDSAFFRRIIAHSPNTQKAPSVVQLTREAVEAFYDEFDYYPEIGAYAPGVFTILGDHMEYAGTCLLQAALPYGTVIVGKSLNTVKCKAATTSKQVDGLKKTVFPVSYFKNNDVQIYPHWVTFLRGVLNNYPRKDPLGFDALIHSSVPTKKGFGSSAALQVAFYSFLDACCGSKLCKSQFKRGKLCLEAEMADQQNSHKLGIWDNVTSSVSQSCSAVLINCKKNETYTVEIRDIDILFLLTYPNFDIELDDRTCVPRRNMELKLIARLLGLDHINKAAGKHLSILENMDEPSKESVIEILRGFGIEEELIFDFVDELFYFPKSMTDFVLYAGEAAENYDASVSTASESKAPGEVLTNEEEEDEEAVSHAFPTPCFQPSKPGGPRQEKPKESPLNYLDKQLIELCKGKLGDDEPPPVKVCEQINCLGGIENLSVESGMTVIGRLLRRLRHVISEKNRCNEIPEILDRCDYFEFGTKLIQSHLSLKLDYQISCPTLDNLVMLAINSDDVYGAKMMSGGGTLTLLHRRALEDLIEKIKQNYPEKTFQFYSVFPSPGADILNIGVKKNPKSTLSNRYLNKDELMKKAVQNFNETYKYMPSHGAYCPGVVNFIGDHADYNHGFTMSMAVSLLTVVVGAYNGTSKVRVVTTDDVHNEPQKVIFPLPLDEDMTPGRIKWLKLIKGVISMFRETINGFDCLIESNIPNGLGISNQTVTVTAFYTFLEVLTGQKTKDLCQKAYDCMQVQQDFGNVSCGAGDPTVSVRARQDYAILLDCRSLTSTLIPFQDTSVSVVMAFTCQVATDIRRLLFSRMEDCYKVARALGAKTLRCLGVHELQDSKTKKLSEDAIRRAKHVILENERVLRSAEAMKNNDFEYLGELMVASHNSLRYNFEVTTPELDFLVERAMEVDGVLGSKMHCGGNSSCIITLYCQQCKAMPPRFKKAVALFLHTSNRLKVVIKSPKILIDKFESFDFGNIAPLIFLTCERGHIPSKS</sequence>
<name>A0ABR1AMR6_POLSC</name>
<dbReference type="InterPro" id="IPR000705">
    <property type="entry name" value="Galactokinase"/>
</dbReference>
<dbReference type="InterPro" id="IPR006204">
    <property type="entry name" value="GHMP_kinase_N_dom"/>
</dbReference>
<evidence type="ECO:0000259" key="5">
    <source>
        <dbReference type="Pfam" id="PF00288"/>
    </source>
</evidence>
<evidence type="ECO:0008006" key="9">
    <source>
        <dbReference type="Google" id="ProtNLM"/>
    </source>
</evidence>
<evidence type="ECO:0000256" key="3">
    <source>
        <dbReference type="ARBA" id="ARBA00022840"/>
    </source>
</evidence>
<dbReference type="SUPFAM" id="SSF55060">
    <property type="entry name" value="GHMP Kinase, C-terminal domain"/>
    <property type="match status" value="2"/>
</dbReference>
<dbReference type="PRINTS" id="PR00959">
    <property type="entry name" value="MEVGALKINASE"/>
</dbReference>
<evidence type="ECO:0000256" key="4">
    <source>
        <dbReference type="SAM" id="MobiDB-lite"/>
    </source>
</evidence>
<keyword evidence="2" id="KW-0547">Nucleotide-binding</keyword>
<comment type="caution">
    <text evidence="7">The sequence shown here is derived from an EMBL/GenBank/DDBJ whole genome shotgun (WGS) entry which is preliminary data.</text>
</comment>
<feature type="domain" description="Galactokinase N-terminal" evidence="6">
    <location>
        <begin position="590"/>
        <end position="636"/>
    </location>
</feature>
<dbReference type="Pfam" id="PF10509">
    <property type="entry name" value="GalKase_gal_bdg"/>
    <property type="match status" value="2"/>
</dbReference>
<comment type="similarity">
    <text evidence="1">Belongs to the GHMP kinase family. GalK subfamily.</text>
</comment>
<evidence type="ECO:0000259" key="6">
    <source>
        <dbReference type="Pfam" id="PF10509"/>
    </source>
</evidence>
<keyword evidence="3" id="KW-0067">ATP-binding</keyword>
<dbReference type="InterPro" id="IPR014721">
    <property type="entry name" value="Ribsml_uS5_D2-typ_fold_subgr"/>
</dbReference>
<dbReference type="InterPro" id="IPR036554">
    <property type="entry name" value="GHMP_kinase_C_sf"/>
</dbReference>
<evidence type="ECO:0000313" key="7">
    <source>
        <dbReference type="EMBL" id="KAK6623781.1"/>
    </source>
</evidence>
<feature type="domain" description="GHMP kinase N-terminal" evidence="5">
    <location>
        <begin position="138"/>
        <end position="212"/>
    </location>
</feature>
<dbReference type="SUPFAM" id="SSF54211">
    <property type="entry name" value="Ribosomal protein S5 domain 2-like"/>
    <property type="match status" value="2"/>
</dbReference>
<evidence type="ECO:0000313" key="8">
    <source>
        <dbReference type="Proteomes" id="UP001359485"/>
    </source>
</evidence>
<accession>A0ABR1AMR6</accession>
<dbReference type="InterPro" id="IPR019539">
    <property type="entry name" value="GalKase_N"/>
</dbReference>
<dbReference type="Pfam" id="PF00288">
    <property type="entry name" value="GHMP_kinases_N"/>
    <property type="match status" value="1"/>
</dbReference>
<dbReference type="InterPro" id="IPR020568">
    <property type="entry name" value="Ribosomal_Su5_D2-typ_SF"/>
</dbReference>
<dbReference type="Gene3D" id="3.30.70.890">
    <property type="entry name" value="GHMP kinase, C-terminal domain"/>
    <property type="match status" value="2"/>
</dbReference>
<proteinExistence type="inferred from homology"/>
<evidence type="ECO:0000256" key="1">
    <source>
        <dbReference type="ARBA" id="ARBA00006566"/>
    </source>
</evidence>
<dbReference type="PANTHER" id="PTHR10457:SF7">
    <property type="entry name" value="GALACTOKINASE-RELATED"/>
    <property type="match status" value="1"/>
</dbReference>
<gene>
    <name evidence="7" type="ORF">RUM44_010637</name>
</gene>
<dbReference type="Gene3D" id="3.30.230.10">
    <property type="match status" value="2"/>
</dbReference>
<feature type="region of interest" description="Disordered" evidence="4">
    <location>
        <begin position="344"/>
        <end position="394"/>
    </location>
</feature>
<evidence type="ECO:0000256" key="2">
    <source>
        <dbReference type="ARBA" id="ARBA00022741"/>
    </source>
</evidence>
<keyword evidence="8" id="KW-1185">Reference proteome</keyword>
<dbReference type="Proteomes" id="UP001359485">
    <property type="component" value="Unassembled WGS sequence"/>
</dbReference>
<dbReference type="EMBL" id="JAWJWF010000046">
    <property type="protein sequence ID" value="KAK6623781.1"/>
    <property type="molecule type" value="Genomic_DNA"/>
</dbReference>
<organism evidence="7 8">
    <name type="scientific">Polyplax serrata</name>
    <name type="common">Common mouse louse</name>
    <dbReference type="NCBI Taxonomy" id="468196"/>
    <lineage>
        <taxon>Eukaryota</taxon>
        <taxon>Metazoa</taxon>
        <taxon>Ecdysozoa</taxon>
        <taxon>Arthropoda</taxon>
        <taxon>Hexapoda</taxon>
        <taxon>Insecta</taxon>
        <taxon>Pterygota</taxon>
        <taxon>Neoptera</taxon>
        <taxon>Paraneoptera</taxon>
        <taxon>Psocodea</taxon>
        <taxon>Troctomorpha</taxon>
        <taxon>Phthiraptera</taxon>
        <taxon>Anoplura</taxon>
        <taxon>Polyplacidae</taxon>
        <taxon>Polyplax</taxon>
    </lineage>
</organism>